<evidence type="ECO:0000313" key="3">
    <source>
        <dbReference type="Proteomes" id="UP000660262"/>
    </source>
</evidence>
<protein>
    <submittedName>
        <fullName evidence="2">Uncharacterized protein</fullName>
    </submittedName>
</protein>
<dbReference type="EMBL" id="BNJQ01000037">
    <property type="protein sequence ID" value="GHP11904.1"/>
    <property type="molecule type" value="Genomic_DNA"/>
</dbReference>
<comment type="caution">
    <text evidence="2">The sequence shown here is derived from an EMBL/GenBank/DDBJ whole genome shotgun (WGS) entry which is preliminary data.</text>
</comment>
<accession>A0A830HXT9</accession>
<organism evidence="2 3">
    <name type="scientific">Pycnococcus provasolii</name>
    <dbReference type="NCBI Taxonomy" id="41880"/>
    <lineage>
        <taxon>Eukaryota</taxon>
        <taxon>Viridiplantae</taxon>
        <taxon>Chlorophyta</taxon>
        <taxon>Pseudoscourfieldiophyceae</taxon>
        <taxon>Pseudoscourfieldiales</taxon>
        <taxon>Pycnococcaceae</taxon>
        <taxon>Pycnococcus</taxon>
    </lineage>
</organism>
<evidence type="ECO:0000256" key="1">
    <source>
        <dbReference type="SAM" id="MobiDB-lite"/>
    </source>
</evidence>
<reference evidence="2" key="1">
    <citation type="submission" date="2020-10" db="EMBL/GenBank/DDBJ databases">
        <title>Unveiling of a novel bifunctional photoreceptor, Dualchrome1, isolated from a cosmopolitan green alga.</title>
        <authorList>
            <person name="Suzuki S."/>
            <person name="Kawachi M."/>
        </authorList>
    </citation>
    <scope>NUCLEOTIDE SEQUENCE</scope>
    <source>
        <strain evidence="2">NIES 2893</strain>
    </source>
</reference>
<evidence type="ECO:0000313" key="2">
    <source>
        <dbReference type="EMBL" id="GHP11904.1"/>
    </source>
</evidence>
<name>A0A830HXT9_9CHLO</name>
<feature type="compositionally biased region" description="Basic and acidic residues" evidence="1">
    <location>
        <begin position="52"/>
        <end position="68"/>
    </location>
</feature>
<keyword evidence="3" id="KW-1185">Reference proteome</keyword>
<gene>
    <name evidence="2" type="ORF">PPROV_001063100</name>
</gene>
<dbReference type="AlphaFoldDB" id="A0A830HXT9"/>
<sequence length="195" mass="21879">MGWCNECCECGSKFKVYDEEEDEDTCPSCLEKEARKKTELEELRSRIKALQKEVQDERSKRIAAERRVGAGSTSEAPVAKKQKTTNNNVNAQVERARRAGLINFPAANAQQPPPPPPRLPPFPKQVWVLTHAELPEEGDGVPSCDVVGTYLSKEKAQEAMEVYLEENGFEEGQWGYHQGEWESYIGINPAPLCLD</sequence>
<dbReference type="Proteomes" id="UP000660262">
    <property type="component" value="Unassembled WGS sequence"/>
</dbReference>
<proteinExistence type="predicted"/>
<feature type="region of interest" description="Disordered" evidence="1">
    <location>
        <begin position="52"/>
        <end position="89"/>
    </location>
</feature>